<evidence type="ECO:0000256" key="2">
    <source>
        <dbReference type="ARBA" id="ARBA00010945"/>
    </source>
</evidence>
<dbReference type="CDD" id="cd17719">
    <property type="entry name" value="BRCT_Rev1"/>
    <property type="match status" value="1"/>
</dbReference>
<dbReference type="OrthoDB" id="427711at2759"/>
<feature type="region of interest" description="Disordered" evidence="16">
    <location>
        <begin position="975"/>
        <end position="1022"/>
    </location>
</feature>
<dbReference type="SUPFAM" id="SSF52113">
    <property type="entry name" value="BRCT domain"/>
    <property type="match status" value="1"/>
</dbReference>
<dbReference type="GO" id="GO:0005634">
    <property type="term" value="C:nucleus"/>
    <property type="evidence" value="ECO:0007669"/>
    <property type="project" value="UniProtKB-SubCell"/>
</dbReference>
<dbReference type="GO" id="GO:0003887">
    <property type="term" value="F:DNA-directed DNA polymerase activity"/>
    <property type="evidence" value="ECO:0007669"/>
    <property type="project" value="InterPro"/>
</dbReference>
<dbReference type="Gene3D" id="1.10.150.20">
    <property type="entry name" value="5' to 3' exonuclease, C-terminal subdomain"/>
    <property type="match status" value="1"/>
</dbReference>
<evidence type="ECO:0000256" key="3">
    <source>
        <dbReference type="ARBA" id="ARBA00020399"/>
    </source>
</evidence>
<dbReference type="Gene3D" id="3.30.70.270">
    <property type="match status" value="1"/>
</dbReference>
<feature type="region of interest" description="Disordered" evidence="16">
    <location>
        <begin position="918"/>
        <end position="953"/>
    </location>
</feature>
<dbReference type="SMART" id="SM00292">
    <property type="entry name" value="BRCT"/>
    <property type="match status" value="1"/>
</dbReference>
<dbReference type="FunFam" id="3.40.50.10190:FF:000011">
    <property type="entry name" value="DNA repair protein REV1"/>
    <property type="match status" value="1"/>
</dbReference>
<dbReference type="Pfam" id="PF21999">
    <property type="entry name" value="IMS_HHH_1"/>
    <property type="match status" value="1"/>
</dbReference>
<comment type="function">
    <text evidence="13">Deoxycytidyl transferase involved in DNA repair. Transfers a dCMP residue from dCTP to the 3'-end of a DNA primer in a template-dependent reaction. May assist in the first step in the bypass of abasic lesions by the insertion of a nucleotide opposite the lesion. Required for normal induction of mutations by physical and chemical agents. Involved in mitochondrial DNA mutagenesis.</text>
</comment>
<dbReference type="InterPro" id="IPR001126">
    <property type="entry name" value="UmuC"/>
</dbReference>
<dbReference type="CDD" id="cd01701">
    <property type="entry name" value="PolY_Rev1"/>
    <property type="match status" value="1"/>
</dbReference>
<dbReference type="InterPro" id="IPR036775">
    <property type="entry name" value="DNA_pol_Y-fam_lit_finger_sf"/>
</dbReference>
<dbReference type="FunCoup" id="A0A1V8TK17">
    <property type="interactions" value="1546"/>
</dbReference>
<evidence type="ECO:0000259" key="17">
    <source>
        <dbReference type="PROSITE" id="PS50172"/>
    </source>
</evidence>
<keyword evidence="12 14" id="KW-0539">Nucleus</keyword>
<dbReference type="Pfam" id="PF11799">
    <property type="entry name" value="IMS_C"/>
    <property type="match status" value="1"/>
</dbReference>
<dbReference type="Pfam" id="PF16589">
    <property type="entry name" value="BRCT_2"/>
    <property type="match status" value="1"/>
</dbReference>
<dbReference type="GO" id="GO:0046872">
    <property type="term" value="F:metal ion binding"/>
    <property type="evidence" value="ECO:0007669"/>
    <property type="project" value="UniProtKB-KW"/>
</dbReference>
<dbReference type="GO" id="GO:0070987">
    <property type="term" value="P:error-free translesion synthesis"/>
    <property type="evidence" value="ECO:0007669"/>
    <property type="project" value="UniProtKB-ARBA"/>
</dbReference>
<dbReference type="SUPFAM" id="SSF56672">
    <property type="entry name" value="DNA/RNA polymerases"/>
    <property type="match status" value="1"/>
</dbReference>
<dbReference type="SUPFAM" id="SSF100879">
    <property type="entry name" value="Lesion bypass DNA polymerase (Y-family), little finger domain"/>
    <property type="match status" value="1"/>
</dbReference>
<keyword evidence="4 14" id="KW-0237">DNA synthesis</keyword>
<feature type="region of interest" description="Disordered" evidence="16">
    <location>
        <begin position="234"/>
        <end position="272"/>
    </location>
</feature>
<evidence type="ECO:0000256" key="4">
    <source>
        <dbReference type="ARBA" id="ARBA00022634"/>
    </source>
</evidence>
<dbReference type="InterPro" id="IPR043128">
    <property type="entry name" value="Rev_trsase/Diguanyl_cyclase"/>
</dbReference>
<comment type="caution">
    <text evidence="19">The sequence shown here is derived from an EMBL/GenBank/DDBJ whole genome shotgun (WGS) entry which is preliminary data.</text>
</comment>
<feature type="compositionally biased region" description="Basic and acidic residues" evidence="16">
    <location>
        <begin position="846"/>
        <end position="860"/>
    </location>
</feature>
<dbReference type="Pfam" id="PF14377">
    <property type="entry name" value="UBM"/>
    <property type="match status" value="3"/>
</dbReference>
<dbReference type="Gene3D" id="1.20.58.1280">
    <property type="entry name" value="DNA repair protein Rev1, C-terminal domain"/>
    <property type="match status" value="1"/>
</dbReference>
<feature type="compositionally biased region" description="Pro residues" evidence="16">
    <location>
        <begin position="263"/>
        <end position="272"/>
    </location>
</feature>
<keyword evidence="10 14" id="KW-0238">DNA-binding</keyword>
<evidence type="ECO:0000256" key="7">
    <source>
        <dbReference type="ARBA" id="ARBA00022723"/>
    </source>
</evidence>
<keyword evidence="6 14" id="KW-0548">Nucleotidyltransferase</keyword>
<dbReference type="GO" id="GO:0017125">
    <property type="term" value="F:deoxycytidyl transferase activity"/>
    <property type="evidence" value="ECO:0007669"/>
    <property type="project" value="TreeGrafter"/>
</dbReference>
<keyword evidence="20" id="KW-1185">Reference proteome</keyword>
<evidence type="ECO:0000256" key="6">
    <source>
        <dbReference type="ARBA" id="ARBA00022695"/>
    </source>
</evidence>
<name>A0A1V8TK17_9PEZI</name>
<dbReference type="PANTHER" id="PTHR45990:SF1">
    <property type="entry name" value="DNA REPAIR PROTEIN REV1"/>
    <property type="match status" value="1"/>
</dbReference>
<evidence type="ECO:0000256" key="1">
    <source>
        <dbReference type="ARBA" id="ARBA00004123"/>
    </source>
</evidence>
<feature type="region of interest" description="Disordered" evidence="16">
    <location>
        <begin position="815"/>
        <end position="860"/>
    </location>
</feature>
<sequence>MGSRLEKKSTLVRKRIEGHTFSGETGEEYEGSAFGGFTEYFRRKKIKLQNLDASIRASSDKPQIFKGVVCHVNGYTQPSLNDLHNLIVQHGGGFMQYLDGKTMVTHIIAANLTPKKKEEFKRYRIVKPAWIVDSVNAGRLLPWDAYRVIEEGAGQRVLGFDNGQVVSEIGKKSAGYREQTDTSWYTSQLKASQAGAGPSRRNGSATQTVTPTEEIEDDEFPSFTSSMEQAMQGVLPSQTAADAEPDDAEPDDAEDEERTTLQTPPPSSPPPIAALLLEQQPIDRAASPELSNGQNTAAGIVDKSGDKTAVQPQEVIPVGGPPEDESMKTVLRPREGSQEPDYSMAVIRDSDAVNAIAPEDYAKMTAEEHNAVLLSDPRIRKSTVVHPDFLDQYYRESRLHHLSTWKAELKSQLQALAAEKSATQKPKVKKLPGQRRYILHVDFDSFFAAVSLKKNPQYIDKPAVVAHGGGSGSEIASCNYPAREFGIKNGMWMKRAQELCPDVKILPYDFPGYEEASRKFYDAIMATGGIVQSVSIDEALVDVSDTCIAEGGTDGVKRSEGCQDREQRKADELAQGLRDEVLAKTGCAVSVGIGGNILLAKIALRKAKPAGQHHLKPENVLDFIGLLEVQSLPGIAWSIGGKLEDIGIKLVKDIRECSRERLINTLGPKTGEKVWEYSRGIDKTEVGDQVIRKSVSAEVNWGVRFENREQVDEFMQGLSGELTKRLIKERVKGKQLTMKVMRRAADAPLDPPKHLGHGKCDTYNKSMQLGVATHDAAVIAKEAIAMMRSFNISPGDLRGIGVQMQKLEPIKPVIEGQNDGSQRRLHFKPGAPAPMAAPLKPNVPQKSDDEIQDDHKTPEHKRLRDINQPSVRFEPAAPATPSKKPLNIAGTQFILPTQVDPKVLAELPADIRAKLAKHIRPSIEGDTENQTTKAQTSRPASRADSPAVMLPNMSQLDPSILSELPDDVRAELMNLYKSPRKPRAEQAVLPQSPRKNRVLPPTSKQPLRRKRGGGSLFGKSRAKGVDNTLTQSNFVARPQAIEPPSHSRDTTPAAAESATELDPAFLAALPDDIRAEVLAQQRQSRLQRTGGIDTSLHRHRTRAAKKKDLETPAVRVIRLPAHPAVPTFTSRKLSSLPDLRQAIKAWVEEFSDEGPYDEDTQALVRYLRDVVLIERDLGKAQQVVKWVDWVIGEMEEELEDDVREGWEKALDEVKAGVQEAVKERGLPMMDLG</sequence>
<feature type="binding site" evidence="15">
    <location>
        <position position="442"/>
    </location>
    <ligand>
        <name>Mg(2+)</name>
        <dbReference type="ChEBI" id="CHEBI:18420"/>
        <label>1</label>
    </ligand>
</feature>
<keyword evidence="8 14" id="KW-0227">DNA damage</keyword>
<dbReference type="FunFam" id="3.30.70.270:FF:000040">
    <property type="entry name" value="DNA repair protein REV1"/>
    <property type="match status" value="1"/>
</dbReference>
<evidence type="ECO:0000313" key="20">
    <source>
        <dbReference type="Proteomes" id="UP000192596"/>
    </source>
</evidence>
<dbReference type="InterPro" id="IPR001357">
    <property type="entry name" value="BRCT_dom"/>
</dbReference>
<dbReference type="InterPro" id="IPR038401">
    <property type="entry name" value="Rev1_C_sf"/>
</dbReference>
<evidence type="ECO:0000256" key="16">
    <source>
        <dbReference type="SAM" id="MobiDB-lite"/>
    </source>
</evidence>
<dbReference type="InterPro" id="IPR012112">
    <property type="entry name" value="REV1"/>
</dbReference>
<dbReference type="Gene3D" id="6.10.250.1630">
    <property type="match status" value="2"/>
</dbReference>
<protein>
    <recommendedName>
        <fullName evidence="3 14">DNA repair protein REV1</fullName>
        <ecNumber evidence="14">2.7.7.-</ecNumber>
    </recommendedName>
</protein>
<keyword evidence="5 14" id="KW-0808">Transferase</keyword>
<dbReference type="InterPro" id="IPR043502">
    <property type="entry name" value="DNA/RNA_pol_sf"/>
</dbReference>
<feature type="compositionally biased region" description="Polar residues" evidence="16">
    <location>
        <begin position="928"/>
        <end position="939"/>
    </location>
</feature>
<evidence type="ECO:0000256" key="9">
    <source>
        <dbReference type="ARBA" id="ARBA00022842"/>
    </source>
</evidence>
<dbReference type="PIRSF" id="PIRSF036573">
    <property type="entry name" value="REV1"/>
    <property type="match status" value="1"/>
</dbReference>
<comment type="similarity">
    <text evidence="2 14">Belongs to the DNA polymerase type-Y family.</text>
</comment>
<evidence type="ECO:0000256" key="13">
    <source>
        <dbReference type="ARBA" id="ARBA00058985"/>
    </source>
</evidence>
<feature type="compositionally biased region" description="Acidic residues" evidence="16">
    <location>
        <begin position="243"/>
        <end position="257"/>
    </location>
</feature>
<dbReference type="GO" id="GO:0003684">
    <property type="term" value="F:damaged DNA binding"/>
    <property type="evidence" value="ECO:0007669"/>
    <property type="project" value="UniProtKB-UniRule"/>
</dbReference>
<evidence type="ECO:0000256" key="5">
    <source>
        <dbReference type="ARBA" id="ARBA00022679"/>
    </source>
</evidence>
<comment type="subcellular location">
    <subcellularLocation>
        <location evidence="1 14">Nucleus</location>
    </subcellularLocation>
</comment>
<dbReference type="InterPro" id="IPR053848">
    <property type="entry name" value="IMS_HHH_1"/>
</dbReference>
<feature type="region of interest" description="Disordered" evidence="16">
    <location>
        <begin position="1036"/>
        <end position="1057"/>
    </location>
</feature>
<accession>A0A1V8TK17</accession>
<evidence type="ECO:0000313" key="19">
    <source>
        <dbReference type="EMBL" id="OQO11709.1"/>
    </source>
</evidence>
<dbReference type="InterPro" id="IPR036420">
    <property type="entry name" value="BRCT_dom_sf"/>
</dbReference>
<reference evidence="20" key="1">
    <citation type="submission" date="2017-03" db="EMBL/GenBank/DDBJ databases">
        <title>Genomes of endolithic fungi from Antarctica.</title>
        <authorList>
            <person name="Coleine C."/>
            <person name="Masonjones S."/>
            <person name="Stajich J.E."/>
        </authorList>
    </citation>
    <scope>NUCLEOTIDE SEQUENCE [LARGE SCALE GENOMIC DNA]</scope>
    <source>
        <strain evidence="20">CCFEE 5527</strain>
    </source>
</reference>
<evidence type="ECO:0000256" key="10">
    <source>
        <dbReference type="ARBA" id="ARBA00023125"/>
    </source>
</evidence>
<keyword evidence="9 15" id="KW-0460">Magnesium</keyword>
<organism evidence="19 20">
    <name type="scientific">Cryoendolithus antarcticus</name>
    <dbReference type="NCBI Taxonomy" id="1507870"/>
    <lineage>
        <taxon>Eukaryota</taxon>
        <taxon>Fungi</taxon>
        <taxon>Dikarya</taxon>
        <taxon>Ascomycota</taxon>
        <taxon>Pezizomycotina</taxon>
        <taxon>Dothideomycetes</taxon>
        <taxon>Dothideomycetidae</taxon>
        <taxon>Cladosporiales</taxon>
        <taxon>Cladosporiaceae</taxon>
        <taxon>Cryoendolithus</taxon>
    </lineage>
</organism>
<feature type="binding site" evidence="15">
    <location>
        <position position="537"/>
    </location>
    <ligand>
        <name>Mg(2+)</name>
        <dbReference type="ChEBI" id="CHEBI:18420"/>
        <label>1</label>
    </ligand>
</feature>
<dbReference type="Gene3D" id="3.40.50.10190">
    <property type="entry name" value="BRCT domain"/>
    <property type="match status" value="1"/>
</dbReference>
<proteinExistence type="inferred from homology"/>
<dbReference type="Gene3D" id="3.40.1170.60">
    <property type="match status" value="1"/>
</dbReference>
<dbReference type="Pfam" id="PF00817">
    <property type="entry name" value="IMS"/>
    <property type="match status" value="1"/>
</dbReference>
<dbReference type="GO" id="GO:0006281">
    <property type="term" value="P:DNA repair"/>
    <property type="evidence" value="ECO:0007669"/>
    <property type="project" value="UniProtKB-KW"/>
</dbReference>
<dbReference type="PROSITE" id="PS50172">
    <property type="entry name" value="BRCT"/>
    <property type="match status" value="1"/>
</dbReference>
<dbReference type="PROSITE" id="PS50173">
    <property type="entry name" value="UMUC"/>
    <property type="match status" value="1"/>
</dbReference>
<dbReference type="InterPro" id="IPR025527">
    <property type="entry name" value="HUWE1/Rev1_UBM"/>
</dbReference>
<dbReference type="AlphaFoldDB" id="A0A1V8TK17"/>
<dbReference type="EMBL" id="NAJO01000006">
    <property type="protein sequence ID" value="OQO11709.1"/>
    <property type="molecule type" value="Genomic_DNA"/>
</dbReference>
<feature type="region of interest" description="Disordered" evidence="16">
    <location>
        <begin position="188"/>
        <end position="219"/>
    </location>
</feature>
<evidence type="ECO:0000259" key="18">
    <source>
        <dbReference type="PROSITE" id="PS50173"/>
    </source>
</evidence>
<comment type="cofactor">
    <cofactor evidence="15">
        <name>Mg(2+)</name>
        <dbReference type="ChEBI" id="CHEBI:18420"/>
    </cofactor>
    <text evidence="15">Binds 2 magnesium ions.</text>
</comment>
<dbReference type="InParanoid" id="A0A1V8TK17"/>
<dbReference type="Gene3D" id="3.30.1490.100">
    <property type="entry name" value="DNA polymerase, Y-family, little finger domain"/>
    <property type="match status" value="1"/>
</dbReference>
<feature type="binding site" evidence="15">
    <location>
        <position position="538"/>
    </location>
    <ligand>
        <name>Mg(2+)</name>
        <dbReference type="ChEBI" id="CHEBI:18420"/>
        <label>1</label>
    </ligand>
</feature>
<evidence type="ECO:0000256" key="14">
    <source>
        <dbReference type="PIRNR" id="PIRNR036573"/>
    </source>
</evidence>
<dbReference type="STRING" id="1507870.A0A1V8TK17"/>
<dbReference type="Pfam" id="PF16727">
    <property type="entry name" value="REV1_C"/>
    <property type="match status" value="1"/>
</dbReference>
<dbReference type="InterPro" id="IPR031991">
    <property type="entry name" value="Rev1_C"/>
</dbReference>
<evidence type="ECO:0000256" key="8">
    <source>
        <dbReference type="ARBA" id="ARBA00022763"/>
    </source>
</evidence>
<dbReference type="Proteomes" id="UP000192596">
    <property type="component" value="Unassembled WGS sequence"/>
</dbReference>
<evidence type="ECO:0000256" key="11">
    <source>
        <dbReference type="ARBA" id="ARBA00023204"/>
    </source>
</evidence>
<feature type="domain" description="UmuC" evidence="18">
    <location>
        <begin position="438"/>
        <end position="636"/>
    </location>
</feature>
<evidence type="ECO:0000256" key="12">
    <source>
        <dbReference type="ARBA" id="ARBA00023242"/>
    </source>
</evidence>
<dbReference type="GO" id="GO:0042276">
    <property type="term" value="P:error-prone translesion synthesis"/>
    <property type="evidence" value="ECO:0007669"/>
    <property type="project" value="InterPro"/>
</dbReference>
<dbReference type="InterPro" id="IPR017961">
    <property type="entry name" value="DNA_pol_Y-fam_little_finger"/>
</dbReference>
<keyword evidence="7 15" id="KW-0479">Metal-binding</keyword>
<dbReference type="FunFam" id="3.30.1490.100:FF:000001">
    <property type="entry name" value="DNA repair protein REV1"/>
    <property type="match status" value="1"/>
</dbReference>
<dbReference type="PANTHER" id="PTHR45990">
    <property type="entry name" value="DNA REPAIR PROTEIN REV1"/>
    <property type="match status" value="1"/>
</dbReference>
<evidence type="ECO:0000256" key="15">
    <source>
        <dbReference type="PIRSR" id="PIRSR036573-2"/>
    </source>
</evidence>
<dbReference type="Gene3D" id="6.10.250.1490">
    <property type="match status" value="1"/>
</dbReference>
<keyword evidence="11 14" id="KW-0234">DNA repair</keyword>
<gene>
    <name evidence="19" type="ORF">B0A48_03436</name>
</gene>
<feature type="compositionally biased region" description="Polar residues" evidence="16">
    <location>
        <begin position="201"/>
        <end position="211"/>
    </location>
</feature>
<feature type="domain" description="BRCT" evidence="17">
    <location>
        <begin position="60"/>
        <end position="148"/>
    </location>
</feature>
<dbReference type="EC" id="2.7.7.-" evidence="14"/>